<accession>A0A5R8KFT7</accession>
<organism evidence="10 11">
    <name type="scientific">Phragmitibacter flavus</name>
    <dbReference type="NCBI Taxonomy" id="2576071"/>
    <lineage>
        <taxon>Bacteria</taxon>
        <taxon>Pseudomonadati</taxon>
        <taxon>Verrucomicrobiota</taxon>
        <taxon>Verrucomicrobiia</taxon>
        <taxon>Verrucomicrobiales</taxon>
        <taxon>Verrucomicrobiaceae</taxon>
        <taxon>Phragmitibacter</taxon>
    </lineage>
</organism>
<comment type="similarity">
    <text evidence="2">Belongs to the cation diffusion facilitator (CDF) transporter (TC 2.A.4) family.</text>
</comment>
<dbReference type="EMBL" id="VAUV01000006">
    <property type="protein sequence ID" value="TLD71172.1"/>
    <property type="molecule type" value="Genomic_DNA"/>
</dbReference>
<dbReference type="FunFam" id="1.20.1510.10:FF:000006">
    <property type="entry name" value="Divalent cation efflux transporter"/>
    <property type="match status" value="1"/>
</dbReference>
<keyword evidence="6 7" id="KW-0472">Membrane</keyword>
<evidence type="ECO:0000256" key="1">
    <source>
        <dbReference type="ARBA" id="ARBA00004141"/>
    </source>
</evidence>
<evidence type="ECO:0000259" key="8">
    <source>
        <dbReference type="Pfam" id="PF01545"/>
    </source>
</evidence>
<sequence length="305" mass="32763">MSRHNLAIRTVIASMAVNALLAAIKFVTGILGHSYALVADGIESINDVFASLLVLIGLKVASKPPDEDHPYGHGKAEQLAALFSALSLLAAAFVIAWQSIHNIIHRHTSPAWFTLPILVLVIVVKELMSRYALAKSTEAESTSLRGDAWHHRADAITSAAAFFGITIALIGGDGYEKADDIAALIGCTIIATNGILLLRTAVHENMDGTPPQKQCDEVRAIATDVPGVELIEKLRMKKSGLGYLMDIHVQVEGTLTVEEGHRIGHDVQQALLDSDHKIVDVVVHVEPYQSTALPLSPSAIHPPKE</sequence>
<evidence type="ECO:0000256" key="3">
    <source>
        <dbReference type="ARBA" id="ARBA00022448"/>
    </source>
</evidence>
<keyword evidence="5 7" id="KW-1133">Transmembrane helix</keyword>
<dbReference type="InterPro" id="IPR002524">
    <property type="entry name" value="Cation_efflux"/>
</dbReference>
<dbReference type="SUPFAM" id="SSF161111">
    <property type="entry name" value="Cation efflux protein transmembrane domain-like"/>
    <property type="match status" value="1"/>
</dbReference>
<keyword evidence="11" id="KW-1185">Reference proteome</keyword>
<dbReference type="RefSeq" id="WP_138086011.1">
    <property type="nucleotide sequence ID" value="NZ_VAUV01000006.1"/>
</dbReference>
<feature type="transmembrane region" description="Helical" evidence="7">
    <location>
        <begin position="37"/>
        <end position="58"/>
    </location>
</feature>
<dbReference type="InterPro" id="IPR058533">
    <property type="entry name" value="Cation_efflux_TM"/>
</dbReference>
<dbReference type="InterPro" id="IPR027470">
    <property type="entry name" value="Cation_efflux_CTD"/>
</dbReference>
<comment type="subcellular location">
    <subcellularLocation>
        <location evidence="1">Membrane</location>
        <topology evidence="1">Multi-pass membrane protein</topology>
    </subcellularLocation>
</comment>
<feature type="transmembrane region" description="Helical" evidence="7">
    <location>
        <begin position="79"/>
        <end position="100"/>
    </location>
</feature>
<keyword evidence="4 7" id="KW-0812">Transmembrane</keyword>
<dbReference type="SUPFAM" id="SSF160240">
    <property type="entry name" value="Cation efflux protein cytoplasmic domain-like"/>
    <property type="match status" value="1"/>
</dbReference>
<dbReference type="Pfam" id="PF01545">
    <property type="entry name" value="Cation_efflux"/>
    <property type="match status" value="1"/>
</dbReference>
<dbReference type="InterPro" id="IPR027469">
    <property type="entry name" value="Cation_efflux_TMD_sf"/>
</dbReference>
<evidence type="ECO:0000256" key="2">
    <source>
        <dbReference type="ARBA" id="ARBA00008114"/>
    </source>
</evidence>
<name>A0A5R8KFT7_9BACT</name>
<dbReference type="AlphaFoldDB" id="A0A5R8KFT7"/>
<feature type="domain" description="Cation efflux protein transmembrane" evidence="8">
    <location>
        <begin position="11"/>
        <end position="202"/>
    </location>
</feature>
<evidence type="ECO:0000256" key="5">
    <source>
        <dbReference type="ARBA" id="ARBA00022989"/>
    </source>
</evidence>
<dbReference type="GO" id="GO:0008324">
    <property type="term" value="F:monoatomic cation transmembrane transporter activity"/>
    <property type="evidence" value="ECO:0007669"/>
    <property type="project" value="InterPro"/>
</dbReference>
<evidence type="ECO:0000313" key="11">
    <source>
        <dbReference type="Proteomes" id="UP000306196"/>
    </source>
</evidence>
<protein>
    <submittedName>
        <fullName evidence="10">Cation transporter</fullName>
    </submittedName>
</protein>
<dbReference type="OrthoDB" id="9806522at2"/>
<gene>
    <name evidence="10" type="ORF">FEM03_09715</name>
</gene>
<evidence type="ECO:0000256" key="4">
    <source>
        <dbReference type="ARBA" id="ARBA00022692"/>
    </source>
</evidence>
<evidence type="ECO:0000256" key="6">
    <source>
        <dbReference type="ARBA" id="ARBA00023136"/>
    </source>
</evidence>
<dbReference type="PANTHER" id="PTHR43840">
    <property type="entry name" value="MITOCHONDRIAL METAL TRANSPORTER 1-RELATED"/>
    <property type="match status" value="1"/>
</dbReference>
<dbReference type="InterPro" id="IPR050291">
    <property type="entry name" value="CDF_Transporter"/>
</dbReference>
<dbReference type="Gene3D" id="3.30.70.1350">
    <property type="entry name" value="Cation efflux protein, cytoplasmic domain"/>
    <property type="match status" value="1"/>
</dbReference>
<proteinExistence type="inferred from homology"/>
<evidence type="ECO:0000256" key="7">
    <source>
        <dbReference type="SAM" id="Phobius"/>
    </source>
</evidence>
<keyword evidence="3" id="KW-0813">Transport</keyword>
<dbReference type="NCBIfam" id="TIGR01297">
    <property type="entry name" value="CDF"/>
    <property type="match status" value="1"/>
</dbReference>
<reference evidence="10 11" key="1">
    <citation type="submission" date="2019-05" db="EMBL/GenBank/DDBJ databases">
        <title>Verrucobacter flavum gen. nov., sp. nov. a new member of the family Verrucomicrobiaceae.</title>
        <authorList>
            <person name="Szuroczki S."/>
            <person name="Abbaszade G."/>
            <person name="Szabo A."/>
            <person name="Felfoldi T."/>
            <person name="Schumann P."/>
            <person name="Boka K."/>
            <person name="Keki Z."/>
            <person name="Toumi M."/>
            <person name="Toth E."/>
        </authorList>
    </citation>
    <scope>NUCLEOTIDE SEQUENCE [LARGE SCALE GENOMIC DNA]</scope>
    <source>
        <strain evidence="10 11">MG-N-17</strain>
    </source>
</reference>
<dbReference type="GO" id="GO:0016020">
    <property type="term" value="C:membrane"/>
    <property type="evidence" value="ECO:0007669"/>
    <property type="project" value="UniProtKB-SubCell"/>
</dbReference>
<feature type="transmembrane region" description="Helical" evidence="7">
    <location>
        <begin position="112"/>
        <end position="133"/>
    </location>
</feature>
<comment type="caution">
    <text evidence="10">The sequence shown here is derived from an EMBL/GenBank/DDBJ whole genome shotgun (WGS) entry which is preliminary data.</text>
</comment>
<feature type="transmembrane region" description="Helical" evidence="7">
    <location>
        <begin position="153"/>
        <end position="175"/>
    </location>
</feature>
<dbReference type="Pfam" id="PF16916">
    <property type="entry name" value="ZT_dimer"/>
    <property type="match status" value="1"/>
</dbReference>
<dbReference type="PANTHER" id="PTHR43840:SF15">
    <property type="entry name" value="MITOCHONDRIAL METAL TRANSPORTER 1-RELATED"/>
    <property type="match status" value="1"/>
</dbReference>
<feature type="domain" description="Cation efflux protein cytoplasmic" evidence="9">
    <location>
        <begin position="210"/>
        <end position="288"/>
    </location>
</feature>
<evidence type="ECO:0000313" key="10">
    <source>
        <dbReference type="EMBL" id="TLD71172.1"/>
    </source>
</evidence>
<feature type="transmembrane region" description="Helical" evidence="7">
    <location>
        <begin position="181"/>
        <end position="198"/>
    </location>
</feature>
<dbReference type="InterPro" id="IPR036837">
    <property type="entry name" value="Cation_efflux_CTD_sf"/>
</dbReference>
<evidence type="ECO:0000259" key="9">
    <source>
        <dbReference type="Pfam" id="PF16916"/>
    </source>
</evidence>
<dbReference type="Gene3D" id="1.20.1510.10">
    <property type="entry name" value="Cation efflux protein transmembrane domain"/>
    <property type="match status" value="1"/>
</dbReference>
<feature type="transmembrane region" description="Helical" evidence="7">
    <location>
        <begin position="12"/>
        <end position="31"/>
    </location>
</feature>
<dbReference type="Proteomes" id="UP000306196">
    <property type="component" value="Unassembled WGS sequence"/>
</dbReference>